<protein>
    <submittedName>
        <fullName evidence="2">Uncharacterized protein</fullName>
    </submittedName>
</protein>
<dbReference type="SUPFAM" id="SSF48056">
    <property type="entry name" value="Di-copper centre-containing domain"/>
    <property type="match status" value="1"/>
</dbReference>
<evidence type="ECO:0000256" key="1">
    <source>
        <dbReference type="SAM" id="SignalP"/>
    </source>
</evidence>
<keyword evidence="3" id="KW-1185">Reference proteome</keyword>
<dbReference type="InterPro" id="IPR008922">
    <property type="entry name" value="Di-copper_centre_dom_sf"/>
</dbReference>
<dbReference type="OrthoDB" id="6132182at2759"/>
<feature type="signal peptide" evidence="1">
    <location>
        <begin position="1"/>
        <end position="35"/>
    </location>
</feature>
<dbReference type="Proteomes" id="UP000027195">
    <property type="component" value="Unassembled WGS sequence"/>
</dbReference>
<dbReference type="AlphaFoldDB" id="A0A067MNX8"/>
<dbReference type="Gene3D" id="1.10.1280.10">
    <property type="entry name" value="Di-copper center containing domain from catechol oxidase"/>
    <property type="match status" value="1"/>
</dbReference>
<keyword evidence="1" id="KW-0732">Signal</keyword>
<gene>
    <name evidence="2" type="ORF">BOTBODRAFT_56116</name>
</gene>
<evidence type="ECO:0000313" key="3">
    <source>
        <dbReference type="Proteomes" id="UP000027195"/>
    </source>
</evidence>
<dbReference type="HOGENOM" id="CLU_2333364_0_0_1"/>
<dbReference type="EMBL" id="KL198044">
    <property type="protein sequence ID" value="KDQ13281.1"/>
    <property type="molecule type" value="Genomic_DNA"/>
</dbReference>
<evidence type="ECO:0000313" key="2">
    <source>
        <dbReference type="EMBL" id="KDQ13281.1"/>
    </source>
</evidence>
<accession>A0A067MNX8</accession>
<dbReference type="InParanoid" id="A0A067MNX8"/>
<proteinExistence type="predicted"/>
<organism evidence="2 3">
    <name type="scientific">Botryobasidium botryosum (strain FD-172 SS1)</name>
    <dbReference type="NCBI Taxonomy" id="930990"/>
    <lineage>
        <taxon>Eukaryota</taxon>
        <taxon>Fungi</taxon>
        <taxon>Dikarya</taxon>
        <taxon>Basidiomycota</taxon>
        <taxon>Agaricomycotina</taxon>
        <taxon>Agaricomycetes</taxon>
        <taxon>Cantharellales</taxon>
        <taxon>Botryobasidiaceae</taxon>
        <taxon>Botryobasidium</taxon>
    </lineage>
</organism>
<reference evidence="3" key="1">
    <citation type="journal article" date="2014" name="Proc. Natl. Acad. Sci. U.S.A.">
        <title>Extensive sampling of basidiomycete genomes demonstrates inadequacy of the white-rot/brown-rot paradigm for wood decay fungi.</title>
        <authorList>
            <person name="Riley R."/>
            <person name="Salamov A.A."/>
            <person name="Brown D.W."/>
            <person name="Nagy L.G."/>
            <person name="Floudas D."/>
            <person name="Held B.W."/>
            <person name="Levasseur A."/>
            <person name="Lombard V."/>
            <person name="Morin E."/>
            <person name="Otillar R."/>
            <person name="Lindquist E.A."/>
            <person name="Sun H."/>
            <person name="LaButti K.M."/>
            <person name="Schmutz J."/>
            <person name="Jabbour D."/>
            <person name="Luo H."/>
            <person name="Baker S.E."/>
            <person name="Pisabarro A.G."/>
            <person name="Walton J.D."/>
            <person name="Blanchette R.A."/>
            <person name="Henrissat B."/>
            <person name="Martin F."/>
            <person name="Cullen D."/>
            <person name="Hibbett D.S."/>
            <person name="Grigoriev I.V."/>
        </authorList>
    </citation>
    <scope>NUCLEOTIDE SEQUENCE [LARGE SCALE GENOMIC DNA]</scope>
    <source>
        <strain evidence="3">FD-172 SS1</strain>
    </source>
</reference>
<feature type="chain" id="PRO_5001645772" evidence="1">
    <location>
        <begin position="36"/>
        <end position="98"/>
    </location>
</feature>
<sequence>MEPERCLGASAPRHTMLSLAQMIGTLACAIAPAVAVRTPACRTPSVRKDWRALGYSGQKAFVDAIKCMSTTPIAPVYHLPGPPQDCGQLMQIALATMI</sequence>
<name>A0A067MNX8_BOTB1</name>